<dbReference type="SUPFAM" id="SSF46785">
    <property type="entry name" value="Winged helix' DNA-binding domain"/>
    <property type="match status" value="1"/>
</dbReference>
<proteinExistence type="predicted"/>
<dbReference type="Pfam" id="PF07515">
    <property type="entry name" value="TraI_2_C"/>
    <property type="match status" value="1"/>
</dbReference>
<dbReference type="Gene3D" id="1.10.3210.40">
    <property type="match status" value="1"/>
</dbReference>
<evidence type="ECO:0000313" key="6">
    <source>
        <dbReference type="Proteomes" id="UP000255066"/>
    </source>
</evidence>
<dbReference type="Proteomes" id="UP000255066">
    <property type="component" value="Unassembled WGS sequence"/>
</dbReference>
<feature type="domain" description="Uncharacterised" evidence="1">
    <location>
        <begin position="35"/>
        <end position="252"/>
    </location>
</feature>
<dbReference type="NCBIfam" id="TIGR03760">
    <property type="entry name" value="ICE_TraI_Pfluor"/>
    <property type="match status" value="1"/>
</dbReference>
<dbReference type="InterPro" id="IPR011093">
    <property type="entry name" value="TraI_2_C"/>
</dbReference>
<dbReference type="GO" id="GO:0004386">
    <property type="term" value="F:helicase activity"/>
    <property type="evidence" value="ECO:0007669"/>
    <property type="project" value="UniProtKB-KW"/>
</dbReference>
<reference evidence="3 5" key="1">
    <citation type="submission" date="2015-11" db="EMBL/GenBank/DDBJ databases">
        <title>Genomic analysis of 38 Legionella species identifies large and diverse effector repertoires.</title>
        <authorList>
            <person name="Burstein D."/>
            <person name="Amaro F."/>
            <person name="Zusman T."/>
            <person name="Lifshitz Z."/>
            <person name="Cohen O."/>
            <person name="Gilbert J.A."/>
            <person name="Pupko T."/>
            <person name="Shuman H.A."/>
            <person name="Segal G."/>
        </authorList>
    </citation>
    <scope>NUCLEOTIDE SEQUENCE [LARGE SCALE GENOMIC DNA]</scope>
    <source>
        <strain evidence="3 5">CDC#1407-AL-14</strain>
    </source>
</reference>
<keyword evidence="4" id="KW-0347">Helicase</keyword>
<dbReference type="STRING" id="28083.Lbir_2240"/>
<feature type="domain" description="Putative conjugal transfer nickase/helicase TraI C-terminal" evidence="2">
    <location>
        <begin position="284"/>
        <end position="354"/>
    </location>
</feature>
<accession>A0A378I532</accession>
<keyword evidence="4" id="KW-0067">ATP-binding</keyword>
<gene>
    <name evidence="3" type="ORF">Lbir_2240</name>
    <name evidence="4" type="ORF">NCTC12437_00060</name>
</gene>
<dbReference type="InterPro" id="IPR022391">
    <property type="entry name" value="ICE_relaxase_PFGI-1"/>
</dbReference>
<evidence type="ECO:0000259" key="2">
    <source>
        <dbReference type="Pfam" id="PF07515"/>
    </source>
</evidence>
<dbReference type="InterPro" id="IPR036390">
    <property type="entry name" value="WH_DNA-bd_sf"/>
</dbReference>
<dbReference type="InterPro" id="IPR011119">
    <property type="entry name" value="Unchr_helicase_relaxase_TraI"/>
</dbReference>
<dbReference type="Proteomes" id="UP000054735">
    <property type="component" value="Unassembled WGS sequence"/>
</dbReference>
<organism evidence="4 6">
    <name type="scientific">Legionella birminghamensis</name>
    <dbReference type="NCBI Taxonomy" id="28083"/>
    <lineage>
        <taxon>Bacteria</taxon>
        <taxon>Pseudomonadati</taxon>
        <taxon>Pseudomonadota</taxon>
        <taxon>Gammaproteobacteria</taxon>
        <taxon>Legionellales</taxon>
        <taxon>Legionellaceae</taxon>
        <taxon>Legionella</taxon>
    </lineage>
</organism>
<dbReference type="EMBL" id="UGNW01000001">
    <property type="protein sequence ID" value="STX30307.1"/>
    <property type="molecule type" value="Genomic_DNA"/>
</dbReference>
<dbReference type="EMBL" id="LNXT01000044">
    <property type="protein sequence ID" value="KTC68707.1"/>
    <property type="molecule type" value="Genomic_DNA"/>
</dbReference>
<evidence type="ECO:0000313" key="4">
    <source>
        <dbReference type="EMBL" id="STX30307.1"/>
    </source>
</evidence>
<keyword evidence="4" id="KW-0378">Hydrolase</keyword>
<evidence type="ECO:0000313" key="5">
    <source>
        <dbReference type="Proteomes" id="UP000054735"/>
    </source>
</evidence>
<protein>
    <submittedName>
        <fullName evidence="3 4">Helicase/relaxase</fullName>
    </submittedName>
</protein>
<dbReference type="Pfam" id="PF07514">
    <property type="entry name" value="TraI_2"/>
    <property type="match status" value="1"/>
</dbReference>
<keyword evidence="4" id="KW-0547">Nucleotide-binding</keyword>
<name>A0A378I532_9GAMM</name>
<reference evidence="4 6" key="2">
    <citation type="submission" date="2018-06" db="EMBL/GenBank/DDBJ databases">
        <authorList>
            <consortium name="Pathogen Informatics"/>
            <person name="Doyle S."/>
        </authorList>
    </citation>
    <scope>NUCLEOTIDE SEQUENCE [LARGE SCALE GENOMIC DNA]</scope>
    <source>
        <strain evidence="4 6">NCTC12437</strain>
    </source>
</reference>
<keyword evidence="5" id="KW-1185">Reference proteome</keyword>
<sequence length="450" mass="50663">MQNTIIMEVVLFHRYGKGRVSQARPLKDLTKIITVEQILAEEKRNQLLQQITENCALEPARFDSICTTLIHNLVNHTQLLPETSNSYYSQPGGLIDHALNRTEAALNLFKQYLIVEENVSYSEEQKLWQYALLSAALLQGIGKLQIDLTVELFDNHGQFLKQWNPLLENLILVGSHYSYSFQKESDIEFRKRLNLLMARLLMPSSGFAWIASNPEVLQVWLALLNEDVYSAGTLGAILIRADAIALQRYFNQQAARHYGNRGRYGRVSTFGGTPDSVSDIEQQIGIEFLQWLQKSLDSGIIMINKAPLLMVPGGLLMCPEIFQLFVREHPEYKNWQAIQNAFLSLGLHRKGPDATSLRFEHGKTQKIFVGLVVEGNGSSVMPPEVTAINLNTGSQSRISSMELIHQAQYNNVFTQQNQVAVNAPLQHLSAKGWQNPAQPVLTNQQSLLPG</sequence>
<evidence type="ECO:0000313" key="3">
    <source>
        <dbReference type="EMBL" id="KTC68707.1"/>
    </source>
</evidence>
<evidence type="ECO:0000259" key="1">
    <source>
        <dbReference type="Pfam" id="PF07514"/>
    </source>
</evidence>
<dbReference type="AlphaFoldDB" id="A0A378I532"/>